<dbReference type="SMART" id="SM00292">
    <property type="entry name" value="BRCT"/>
    <property type="match status" value="1"/>
</dbReference>
<accession>S8A0X2</accession>
<dbReference type="GO" id="GO:0006302">
    <property type="term" value="P:double-strand break repair"/>
    <property type="evidence" value="ECO:0007669"/>
    <property type="project" value="TreeGrafter"/>
</dbReference>
<sequence>MGSADVPVSNSAKNPTKSNSSGRKNKFEGVVIATSGHIPDYKHNEIQAMVEACGAKFEKMKISECTHLITTVQCYQSTHTPAKILAAQTNPNCSVVTMDWLLQSVGKMKPLDAKGFLVKSLGSKRPVQSTGNSKVTITEVRKRKHGLNVNEASGRQAKFAKDRLRANREELRGLIDDASHPSKGKKNLLVWLDEDDNIYDATLVSASSALDDTGKAESIIARIIRVQLTVDVKANKYNTWIRETKMTRNKIENYLKPTKIGTTVSCKGDGLLPSAISEFWTIFEKLTGLNWKSRFEPAQKKKFIFVPTQEDSGSKTLSDASANFLARVAKAATVLNLATLMESYQNQLMGDKLTAKHSMATGIDLADMISYISRKSTEVMESTQIDIAGLRKCFIELFGDEMSPISMDSSSVRTTKERIEDVMSFRAIKAAMPSCTSPKASQSKVSTFGSNVLRFLRLESMELVPTKSKEYGTLVRYYNQSYRHSHVTSKVLNIFHVERRGEVERFTKCRAAASESMSHRRLLWHGSHEQNFASILRNGLRIGPSAGIFFADMSGKSVAYCRMGSGHEVFILLCEVELGRDESSHVSTGRPGVLISSRRQPHGATHSKWVDASCVRPDLAGVEVPLPQKSDMDQWVVSSRLPALEYIVYDPAQIRLRYVFHIKLN</sequence>
<keyword evidence="1 5" id="KW-0328">Glycosyltransferase</keyword>
<evidence type="ECO:0000256" key="1">
    <source>
        <dbReference type="ARBA" id="ARBA00022676"/>
    </source>
</evidence>
<dbReference type="PANTHER" id="PTHR10459:SF60">
    <property type="entry name" value="POLY [ADP-RIBOSE] POLYMERASE 2"/>
    <property type="match status" value="1"/>
</dbReference>
<keyword evidence="2 5" id="KW-0808">Transferase</keyword>
<evidence type="ECO:0000313" key="10">
    <source>
        <dbReference type="Proteomes" id="UP000019376"/>
    </source>
</evidence>
<evidence type="ECO:0000256" key="6">
    <source>
        <dbReference type="SAM" id="MobiDB-lite"/>
    </source>
</evidence>
<dbReference type="Pfam" id="PF00533">
    <property type="entry name" value="BRCT"/>
    <property type="match status" value="1"/>
</dbReference>
<dbReference type="InterPro" id="IPR036420">
    <property type="entry name" value="BRCT_dom_sf"/>
</dbReference>
<dbReference type="GO" id="GO:1990404">
    <property type="term" value="F:NAD+-protein mono-ADP-ribosyltransferase activity"/>
    <property type="evidence" value="ECO:0007669"/>
    <property type="project" value="TreeGrafter"/>
</dbReference>
<dbReference type="GO" id="GO:0005730">
    <property type="term" value="C:nucleolus"/>
    <property type="evidence" value="ECO:0007669"/>
    <property type="project" value="TreeGrafter"/>
</dbReference>
<dbReference type="EC" id="2.4.2.-" evidence="5"/>
<evidence type="ECO:0000259" key="8">
    <source>
        <dbReference type="PROSITE" id="PS51059"/>
    </source>
</evidence>
<evidence type="ECO:0000256" key="2">
    <source>
        <dbReference type="ARBA" id="ARBA00022679"/>
    </source>
</evidence>
<reference evidence="9 10" key="1">
    <citation type="journal article" date="2013" name="PLoS ONE">
        <title>Genomic and secretomic analyses reveal unique features of the lignocellulolytic enzyme system of Penicillium decumbens.</title>
        <authorList>
            <person name="Liu G."/>
            <person name="Zhang L."/>
            <person name="Wei X."/>
            <person name="Zou G."/>
            <person name="Qin Y."/>
            <person name="Ma L."/>
            <person name="Li J."/>
            <person name="Zheng H."/>
            <person name="Wang S."/>
            <person name="Wang C."/>
            <person name="Xun L."/>
            <person name="Zhao G.-P."/>
            <person name="Zhou Z."/>
            <person name="Qu Y."/>
        </authorList>
    </citation>
    <scope>NUCLEOTIDE SEQUENCE [LARGE SCALE GENOMIC DNA]</scope>
    <source>
        <strain evidence="10">114-2 / CGMCC 5302</strain>
    </source>
</reference>
<dbReference type="GO" id="GO:0003950">
    <property type="term" value="F:NAD+ poly-ADP-ribosyltransferase activity"/>
    <property type="evidence" value="ECO:0007669"/>
    <property type="project" value="UniProtKB-UniRule"/>
</dbReference>
<dbReference type="PhylomeDB" id="S8A0X2"/>
<dbReference type="InterPro" id="IPR050800">
    <property type="entry name" value="ARTD/PARP"/>
</dbReference>
<dbReference type="PANTHER" id="PTHR10459">
    <property type="entry name" value="DNA LIGASE"/>
    <property type="match status" value="1"/>
</dbReference>
<proteinExistence type="predicted"/>
<dbReference type="OrthoDB" id="2017365at2759"/>
<dbReference type="PROSITE" id="PS51059">
    <property type="entry name" value="PARP_CATALYTIC"/>
    <property type="match status" value="1"/>
</dbReference>
<dbReference type="SUPFAM" id="SSF56399">
    <property type="entry name" value="ADP-ribosylation"/>
    <property type="match status" value="1"/>
</dbReference>
<feature type="region of interest" description="Disordered" evidence="6">
    <location>
        <begin position="1"/>
        <end position="25"/>
    </location>
</feature>
<name>S8A0X2_PENO1</name>
<organism evidence="9 10">
    <name type="scientific">Penicillium oxalicum (strain 114-2 / CGMCC 5302)</name>
    <name type="common">Penicillium decumbens</name>
    <dbReference type="NCBI Taxonomy" id="933388"/>
    <lineage>
        <taxon>Eukaryota</taxon>
        <taxon>Fungi</taxon>
        <taxon>Dikarya</taxon>
        <taxon>Ascomycota</taxon>
        <taxon>Pezizomycotina</taxon>
        <taxon>Eurotiomycetes</taxon>
        <taxon>Eurotiomycetidae</taxon>
        <taxon>Eurotiales</taxon>
        <taxon>Aspergillaceae</taxon>
        <taxon>Penicillium</taxon>
    </lineage>
</organism>
<dbReference type="Gene3D" id="3.40.50.10190">
    <property type="entry name" value="BRCT domain"/>
    <property type="match status" value="1"/>
</dbReference>
<evidence type="ECO:0000256" key="5">
    <source>
        <dbReference type="RuleBase" id="RU362114"/>
    </source>
</evidence>
<evidence type="ECO:0000259" key="7">
    <source>
        <dbReference type="PROSITE" id="PS50172"/>
    </source>
</evidence>
<keyword evidence="10" id="KW-1185">Reference proteome</keyword>
<dbReference type="HOGENOM" id="CLU_004841_2_0_1"/>
<gene>
    <name evidence="9" type="ORF">PDE_09750</name>
</gene>
<evidence type="ECO:0000256" key="3">
    <source>
        <dbReference type="ARBA" id="ARBA00023027"/>
    </source>
</evidence>
<dbReference type="SUPFAM" id="SSF52113">
    <property type="entry name" value="BRCT domain"/>
    <property type="match status" value="1"/>
</dbReference>
<keyword evidence="3 5" id="KW-0520">NAD</keyword>
<comment type="catalytic activity">
    <reaction evidence="4">
        <text>NAD(+) + (ADP-D-ribosyl)n-acceptor = nicotinamide + (ADP-D-ribosyl)n+1-acceptor + H(+).</text>
        <dbReference type="EC" id="2.4.2.30"/>
    </reaction>
</comment>
<dbReference type="Gene3D" id="3.90.228.10">
    <property type="match status" value="1"/>
</dbReference>
<evidence type="ECO:0000313" key="9">
    <source>
        <dbReference type="EMBL" id="EPS34786.1"/>
    </source>
</evidence>
<dbReference type="eggNOG" id="KOG1037">
    <property type="taxonomic scope" value="Eukaryota"/>
</dbReference>
<dbReference type="CDD" id="cd00027">
    <property type="entry name" value="BRCT"/>
    <property type="match status" value="1"/>
</dbReference>
<feature type="compositionally biased region" description="Polar residues" evidence="6">
    <location>
        <begin position="8"/>
        <end position="22"/>
    </location>
</feature>
<evidence type="ECO:0000256" key="4">
    <source>
        <dbReference type="ARBA" id="ARBA00033987"/>
    </source>
</evidence>
<dbReference type="InterPro" id="IPR001357">
    <property type="entry name" value="BRCT_dom"/>
</dbReference>
<dbReference type="EMBL" id="KB644415">
    <property type="protein sequence ID" value="EPS34786.1"/>
    <property type="molecule type" value="Genomic_DNA"/>
</dbReference>
<dbReference type="GO" id="GO:0070212">
    <property type="term" value="P:protein poly-ADP-ribosylation"/>
    <property type="evidence" value="ECO:0007669"/>
    <property type="project" value="TreeGrafter"/>
</dbReference>
<dbReference type="AlphaFoldDB" id="S8A0X2"/>
<dbReference type="PROSITE" id="PS50172">
    <property type="entry name" value="BRCT"/>
    <property type="match status" value="1"/>
</dbReference>
<protein>
    <recommendedName>
        <fullName evidence="5">Poly [ADP-ribose] polymerase</fullName>
        <shortName evidence="5">PARP</shortName>
        <ecNumber evidence="5">2.4.2.-</ecNumber>
    </recommendedName>
</protein>
<dbReference type="Pfam" id="PF00644">
    <property type="entry name" value="PARP"/>
    <property type="match status" value="1"/>
</dbReference>
<dbReference type="STRING" id="933388.S8A0X2"/>
<feature type="domain" description="BRCT" evidence="7">
    <location>
        <begin position="22"/>
        <end position="118"/>
    </location>
</feature>
<dbReference type="InterPro" id="IPR012317">
    <property type="entry name" value="Poly(ADP-ribose)pol_cat_dom"/>
</dbReference>
<dbReference type="Proteomes" id="UP000019376">
    <property type="component" value="Unassembled WGS sequence"/>
</dbReference>
<feature type="domain" description="PARP catalytic" evidence="8">
    <location>
        <begin position="446"/>
        <end position="665"/>
    </location>
</feature>